<evidence type="ECO:0000256" key="8">
    <source>
        <dbReference type="ARBA" id="ARBA00051542"/>
    </source>
</evidence>
<dbReference type="InterPro" id="IPR004506">
    <property type="entry name" value="MnmA-like"/>
</dbReference>
<evidence type="ECO:0000256" key="9">
    <source>
        <dbReference type="HAMAP-Rule" id="MF_00144"/>
    </source>
</evidence>
<keyword evidence="9" id="KW-0963">Cytoplasm</keyword>
<evidence type="ECO:0000256" key="4">
    <source>
        <dbReference type="ARBA" id="ARBA00022741"/>
    </source>
</evidence>
<name>A0A7Y2E8X1_UNCEI</name>
<comment type="caution">
    <text evidence="12">The sequence shown here is derived from an EMBL/GenBank/DDBJ whole genome shotgun (WGS) entry which is preliminary data.</text>
</comment>
<feature type="region of interest" description="Interaction with tRNA" evidence="9">
    <location>
        <begin position="298"/>
        <end position="299"/>
    </location>
</feature>
<dbReference type="Pfam" id="PF20258">
    <property type="entry name" value="tRNA_Me_trans_C"/>
    <property type="match status" value="1"/>
</dbReference>
<gene>
    <name evidence="9 12" type="primary">mnmA</name>
    <name evidence="12" type="ORF">HKN21_07540</name>
</gene>
<dbReference type="GO" id="GO:0005737">
    <property type="term" value="C:cytoplasm"/>
    <property type="evidence" value="ECO:0007669"/>
    <property type="project" value="UniProtKB-SubCell"/>
</dbReference>
<dbReference type="InterPro" id="IPR014729">
    <property type="entry name" value="Rossmann-like_a/b/a_fold"/>
</dbReference>
<evidence type="ECO:0000313" key="12">
    <source>
        <dbReference type="EMBL" id="NNF06597.1"/>
    </source>
</evidence>
<dbReference type="Pfam" id="PF03054">
    <property type="entry name" value="tRNA_Me_trans"/>
    <property type="match status" value="1"/>
</dbReference>
<dbReference type="Gene3D" id="2.40.30.10">
    <property type="entry name" value="Translation factors"/>
    <property type="match status" value="1"/>
</dbReference>
<feature type="site" description="Interaction with tRNA" evidence="9">
    <location>
        <position position="119"/>
    </location>
</feature>
<evidence type="ECO:0000256" key="5">
    <source>
        <dbReference type="ARBA" id="ARBA00022840"/>
    </source>
</evidence>
<dbReference type="SUPFAM" id="SSF52402">
    <property type="entry name" value="Adenine nucleotide alpha hydrolases-like"/>
    <property type="match status" value="1"/>
</dbReference>
<accession>A0A7Y2E8X1</accession>
<dbReference type="InterPro" id="IPR046884">
    <property type="entry name" value="MnmA-like_central"/>
</dbReference>
<comment type="subcellular location">
    <subcellularLocation>
        <location evidence="9">Cytoplasm</location>
    </subcellularLocation>
</comment>
<feature type="domain" description="tRNA-specific 2-thiouridylase MnmA-like central" evidence="11">
    <location>
        <begin position="200"/>
        <end position="264"/>
    </location>
</feature>
<dbReference type="Proteomes" id="UP000547674">
    <property type="component" value="Unassembled WGS sequence"/>
</dbReference>
<evidence type="ECO:0000313" key="13">
    <source>
        <dbReference type="Proteomes" id="UP000547674"/>
    </source>
</evidence>
<evidence type="ECO:0000259" key="10">
    <source>
        <dbReference type="Pfam" id="PF20258"/>
    </source>
</evidence>
<dbReference type="InterPro" id="IPR023382">
    <property type="entry name" value="MnmA-like_central_sf"/>
</dbReference>
<comment type="similarity">
    <text evidence="9">Belongs to the MnmA/TRMU family.</text>
</comment>
<proteinExistence type="inferred from homology"/>
<feature type="binding site" evidence="9">
    <location>
        <position position="118"/>
    </location>
    <ligand>
        <name>ATP</name>
        <dbReference type="ChEBI" id="CHEBI:30616"/>
    </ligand>
</feature>
<feature type="domain" description="tRNA-specific 2-thiouridylase MnmA-like C-terminal" evidence="10">
    <location>
        <begin position="273"/>
        <end position="347"/>
    </location>
</feature>
<keyword evidence="7" id="KW-1015">Disulfide bond</keyword>
<evidence type="ECO:0000256" key="6">
    <source>
        <dbReference type="ARBA" id="ARBA00022884"/>
    </source>
</evidence>
<evidence type="ECO:0000256" key="3">
    <source>
        <dbReference type="ARBA" id="ARBA00022694"/>
    </source>
</evidence>
<keyword evidence="1 9" id="KW-0820">tRNA-binding</keyword>
<dbReference type="Gene3D" id="3.40.50.620">
    <property type="entry name" value="HUPs"/>
    <property type="match status" value="1"/>
</dbReference>
<keyword evidence="5 9" id="KW-0067">ATP-binding</keyword>
<keyword evidence="6 9" id="KW-0694">RNA-binding</keyword>
<dbReference type="GO" id="GO:0005524">
    <property type="term" value="F:ATP binding"/>
    <property type="evidence" value="ECO:0007669"/>
    <property type="project" value="UniProtKB-KW"/>
</dbReference>
<evidence type="ECO:0000256" key="7">
    <source>
        <dbReference type="ARBA" id="ARBA00023157"/>
    </source>
</evidence>
<feature type="binding site" evidence="9">
    <location>
        <position position="26"/>
    </location>
    <ligand>
        <name>ATP</name>
        <dbReference type="ChEBI" id="CHEBI:30616"/>
    </ligand>
</feature>
<dbReference type="NCBIfam" id="TIGR00420">
    <property type="entry name" value="trmU"/>
    <property type="match status" value="1"/>
</dbReference>
<reference evidence="12 13" key="1">
    <citation type="submission" date="2020-03" db="EMBL/GenBank/DDBJ databases">
        <title>Metabolic flexibility allows generalist bacteria to become dominant in a frequently disturbed ecosystem.</title>
        <authorList>
            <person name="Chen Y.-J."/>
            <person name="Leung P.M."/>
            <person name="Bay S.K."/>
            <person name="Hugenholtz P."/>
            <person name="Kessler A.J."/>
            <person name="Shelley G."/>
            <person name="Waite D.W."/>
            <person name="Cook P.L."/>
            <person name="Greening C."/>
        </authorList>
    </citation>
    <scope>NUCLEOTIDE SEQUENCE [LARGE SCALE GENOMIC DNA]</scope>
    <source>
        <strain evidence="12">SS_bin_28</strain>
    </source>
</reference>
<evidence type="ECO:0000256" key="1">
    <source>
        <dbReference type="ARBA" id="ARBA00022555"/>
    </source>
</evidence>
<keyword evidence="2 9" id="KW-0808">Transferase</keyword>
<evidence type="ECO:0000256" key="2">
    <source>
        <dbReference type="ARBA" id="ARBA00022679"/>
    </source>
</evidence>
<protein>
    <recommendedName>
        <fullName evidence="9">tRNA-specific 2-thiouridylase MnmA</fullName>
        <ecNumber evidence="9">2.8.1.13</ecNumber>
    </recommendedName>
</protein>
<dbReference type="EC" id="2.8.1.13" evidence="9"/>
<evidence type="ECO:0000259" key="11">
    <source>
        <dbReference type="Pfam" id="PF20259"/>
    </source>
</evidence>
<dbReference type="PANTHER" id="PTHR11933">
    <property type="entry name" value="TRNA 5-METHYLAMINOMETHYL-2-THIOURIDYLATE -METHYLTRANSFERASE"/>
    <property type="match status" value="1"/>
</dbReference>
<keyword evidence="4 9" id="KW-0547">Nucleotide-binding</keyword>
<dbReference type="GO" id="GO:0002143">
    <property type="term" value="P:tRNA wobble position uridine thiolation"/>
    <property type="evidence" value="ECO:0007669"/>
    <property type="project" value="TreeGrafter"/>
</dbReference>
<comment type="caution">
    <text evidence="9">Lacks conserved residue(s) required for the propagation of feature annotation.</text>
</comment>
<dbReference type="FunFam" id="2.30.30.280:FF:000001">
    <property type="entry name" value="tRNA-specific 2-thiouridylase MnmA"/>
    <property type="match status" value="1"/>
</dbReference>
<dbReference type="CDD" id="cd01998">
    <property type="entry name" value="MnmA_TRMU-like"/>
    <property type="match status" value="1"/>
</dbReference>
<comment type="function">
    <text evidence="9">Catalyzes the 2-thiolation of uridine at the wobble position (U34) of tRNA, leading to the formation of s(2)U34.</text>
</comment>
<comment type="catalytic activity">
    <reaction evidence="8 9">
        <text>S-sulfanyl-L-cysteinyl-[protein] + uridine(34) in tRNA + AH2 + ATP = 2-thiouridine(34) in tRNA + L-cysteinyl-[protein] + A + AMP + diphosphate + H(+)</text>
        <dbReference type="Rhea" id="RHEA:47032"/>
        <dbReference type="Rhea" id="RHEA-COMP:10131"/>
        <dbReference type="Rhea" id="RHEA-COMP:11726"/>
        <dbReference type="Rhea" id="RHEA-COMP:11727"/>
        <dbReference type="Rhea" id="RHEA-COMP:11728"/>
        <dbReference type="ChEBI" id="CHEBI:13193"/>
        <dbReference type="ChEBI" id="CHEBI:15378"/>
        <dbReference type="ChEBI" id="CHEBI:17499"/>
        <dbReference type="ChEBI" id="CHEBI:29950"/>
        <dbReference type="ChEBI" id="CHEBI:30616"/>
        <dbReference type="ChEBI" id="CHEBI:33019"/>
        <dbReference type="ChEBI" id="CHEBI:61963"/>
        <dbReference type="ChEBI" id="CHEBI:65315"/>
        <dbReference type="ChEBI" id="CHEBI:87170"/>
        <dbReference type="ChEBI" id="CHEBI:456215"/>
        <dbReference type="EC" id="2.8.1.13"/>
    </reaction>
</comment>
<dbReference type="PANTHER" id="PTHR11933:SF5">
    <property type="entry name" value="MITOCHONDRIAL TRNA-SPECIFIC 2-THIOURIDYLASE 1"/>
    <property type="match status" value="1"/>
</dbReference>
<feature type="site" description="Interaction with tRNA" evidence="9">
    <location>
        <position position="331"/>
    </location>
</feature>
<dbReference type="InterPro" id="IPR046885">
    <property type="entry name" value="MnmA-like_C"/>
</dbReference>
<feature type="active site" description="Nucleophile" evidence="9">
    <location>
        <position position="94"/>
    </location>
</feature>
<dbReference type="GO" id="GO:0103016">
    <property type="term" value="F:tRNA-uridine 2-sulfurtransferase activity"/>
    <property type="evidence" value="ECO:0007669"/>
    <property type="project" value="UniProtKB-EC"/>
</dbReference>
<dbReference type="GO" id="GO:0000049">
    <property type="term" value="F:tRNA binding"/>
    <property type="evidence" value="ECO:0007669"/>
    <property type="project" value="UniProtKB-KW"/>
</dbReference>
<dbReference type="EMBL" id="JABDJR010000296">
    <property type="protein sequence ID" value="NNF06597.1"/>
    <property type="molecule type" value="Genomic_DNA"/>
</dbReference>
<dbReference type="Gene3D" id="2.30.30.280">
    <property type="entry name" value="Adenine nucleotide alpha hydrolases-like domains"/>
    <property type="match status" value="1"/>
</dbReference>
<sequence length="367" mass="39610">MSGGVDSAVAAALLAREGHEVVGATLKLWCYGGEKASARSCCSLKDIEDARNTASRIGIKHYVLDEEADFDRDVIDPFVNSYLDGETPNPCVRCNTHLKFGGLLNRAKKMGFDAVATGHYAQISQEADGPVLRRGKDAGKDQSYVLWGLTRADLSFARFPVGSYSKDEIRTIAEEIDLNVAQKIDSQDICFVQGGAYSDFVKQRAGDAPQAQPGNIVDLDGVVLGRHRGVIHYTVGQRRGLGLAGDAPIYVVAIDAEQNEVIVGPESALLETDMVLREVNWVSMAPPASPFSTHTKIRYRAPGMPSLFTPKENGWAHVKFEEPQRAISPGQSAVFYRDDVVLGGAVIHSGAPVVSEASPVVTHTETL</sequence>
<organism evidence="12 13">
    <name type="scientific">Eiseniibacteriota bacterium</name>
    <dbReference type="NCBI Taxonomy" id="2212470"/>
    <lineage>
        <taxon>Bacteria</taxon>
        <taxon>Candidatus Eiseniibacteriota</taxon>
    </lineage>
</organism>
<feature type="region of interest" description="Interaction with tRNA" evidence="9">
    <location>
        <begin position="140"/>
        <end position="142"/>
    </location>
</feature>
<dbReference type="AlphaFoldDB" id="A0A7Y2E8X1"/>
<feature type="active site" description="Cysteine persulfide intermediate" evidence="9">
    <location>
        <position position="190"/>
    </location>
</feature>
<dbReference type="HAMAP" id="MF_00144">
    <property type="entry name" value="tRNA_thiouridyl_MnmA"/>
    <property type="match status" value="1"/>
</dbReference>
<keyword evidence="3 9" id="KW-0819">tRNA processing</keyword>
<dbReference type="NCBIfam" id="NF001138">
    <property type="entry name" value="PRK00143.1"/>
    <property type="match status" value="1"/>
</dbReference>
<dbReference type="Pfam" id="PF20259">
    <property type="entry name" value="tRNA_Me_trans_M"/>
    <property type="match status" value="1"/>
</dbReference>